<sequence length="378" mass="40484">MNPNPRLSVLLVLASWQVDAPAGIERATAALAAGLAEAGHHVVIATGAPQPADQALPGVTVEPLDLGVTFPCSDTTLRDAITAGADKLQARLRDITEQHRTDTIVFTDALWGLGRLDVDLPLGIRRILAVHVLPHAEDMRPALALADTVIVPSEFVRFEAQQAGWPTSSWHVVPNALLREIDPPPLTERLALREDGPIRVLARLGTEKGVLPLLTAAACLPSGRPLHVQLAAAAFESADGSQETLLGRCRDLADRADHITLTTGTLPWDEVPLWLSEAALVIVPSLRETFGLVALEAMSVGAPVIAYRTGNLPALLQDGIATRGLLGELMHGPNALLRLAQRLLADPIAYGRTSEAMYHLSQDYRPLRIAQLFVKAVS</sequence>
<dbReference type="PANTHER" id="PTHR45947:SF13">
    <property type="entry name" value="TRANSFERASE"/>
    <property type="match status" value="1"/>
</dbReference>
<reference evidence="5 6" key="1">
    <citation type="journal article" date="2016" name="Arch. Microbiol.">
        <title>Streptomyces zhihengii sp. nov., isolated from rhizospheric soil of Psammosilene tunicoides.</title>
        <authorList>
            <person name="Huang M.J."/>
            <person name="Fei J.J."/>
            <person name="Salam N."/>
            <person name="Kim C.J."/>
            <person name="Hozzein W.N."/>
            <person name="Xiao M."/>
            <person name="Huang H.Q."/>
            <person name="Li W.J."/>
        </authorList>
    </citation>
    <scope>NUCLEOTIDE SEQUENCE [LARGE SCALE GENOMIC DNA]</scope>
    <source>
        <strain evidence="5 6">YIM T102</strain>
    </source>
</reference>
<keyword evidence="2" id="KW-0808">Transferase</keyword>
<geneLocation type="plasmid" evidence="5">
    <name>unnamed1</name>
</geneLocation>
<gene>
    <name evidence="5" type="ORF">JE024_39960</name>
</gene>
<evidence type="ECO:0000313" key="5">
    <source>
        <dbReference type="EMBL" id="MBM9624702.1"/>
    </source>
</evidence>
<dbReference type="InterPro" id="IPR050194">
    <property type="entry name" value="Glycosyltransferase_grp1"/>
</dbReference>
<protein>
    <submittedName>
        <fullName evidence="5">Glycosyltransferase family 4 protein</fullName>
    </submittedName>
</protein>
<dbReference type="CDD" id="cd03801">
    <property type="entry name" value="GT4_PimA-like"/>
    <property type="match status" value="1"/>
</dbReference>
<dbReference type="EMBL" id="JAFEJA010000003">
    <property type="protein sequence ID" value="MBM9624702.1"/>
    <property type="molecule type" value="Genomic_DNA"/>
</dbReference>
<dbReference type="SUPFAM" id="SSF53756">
    <property type="entry name" value="UDP-Glycosyltransferase/glycogen phosphorylase"/>
    <property type="match status" value="1"/>
</dbReference>
<evidence type="ECO:0000256" key="1">
    <source>
        <dbReference type="ARBA" id="ARBA00022676"/>
    </source>
</evidence>
<accession>A0ABS2V6S5</accession>
<evidence type="ECO:0000259" key="3">
    <source>
        <dbReference type="Pfam" id="PF00534"/>
    </source>
</evidence>
<dbReference type="Pfam" id="PF00534">
    <property type="entry name" value="Glycos_transf_1"/>
    <property type="match status" value="1"/>
</dbReference>
<dbReference type="Gene3D" id="3.40.50.2000">
    <property type="entry name" value="Glycogen Phosphorylase B"/>
    <property type="match status" value="2"/>
</dbReference>
<name>A0ABS2V6S5_9ACTN</name>
<dbReference type="PANTHER" id="PTHR45947">
    <property type="entry name" value="SULFOQUINOVOSYL TRANSFERASE SQD2"/>
    <property type="match status" value="1"/>
</dbReference>
<evidence type="ECO:0000259" key="4">
    <source>
        <dbReference type="Pfam" id="PF13439"/>
    </source>
</evidence>
<evidence type="ECO:0000256" key="2">
    <source>
        <dbReference type="ARBA" id="ARBA00022679"/>
    </source>
</evidence>
<keyword evidence="1" id="KW-0328">Glycosyltransferase</keyword>
<dbReference type="RefSeq" id="WP_205378848.1">
    <property type="nucleotide sequence ID" value="NZ_JAFEJA010000003.1"/>
</dbReference>
<organism evidence="5 6">
    <name type="scientific">Streptomyces zhihengii</name>
    <dbReference type="NCBI Taxonomy" id="1818004"/>
    <lineage>
        <taxon>Bacteria</taxon>
        <taxon>Bacillati</taxon>
        <taxon>Actinomycetota</taxon>
        <taxon>Actinomycetes</taxon>
        <taxon>Kitasatosporales</taxon>
        <taxon>Streptomycetaceae</taxon>
        <taxon>Streptomyces</taxon>
    </lineage>
</organism>
<keyword evidence="6" id="KW-1185">Reference proteome</keyword>
<comment type="caution">
    <text evidence="5">The sequence shown here is derived from an EMBL/GenBank/DDBJ whole genome shotgun (WGS) entry which is preliminary data.</text>
</comment>
<dbReference type="InterPro" id="IPR001296">
    <property type="entry name" value="Glyco_trans_1"/>
</dbReference>
<dbReference type="Proteomes" id="UP000664109">
    <property type="component" value="Unassembled WGS sequence"/>
</dbReference>
<proteinExistence type="predicted"/>
<feature type="domain" description="Glycosyl transferase family 1" evidence="3">
    <location>
        <begin position="200"/>
        <end position="356"/>
    </location>
</feature>
<dbReference type="InterPro" id="IPR028098">
    <property type="entry name" value="Glyco_trans_4-like_N"/>
</dbReference>
<dbReference type="Pfam" id="PF13439">
    <property type="entry name" value="Glyco_transf_4"/>
    <property type="match status" value="1"/>
</dbReference>
<evidence type="ECO:0000313" key="6">
    <source>
        <dbReference type="Proteomes" id="UP000664109"/>
    </source>
</evidence>
<keyword evidence="5" id="KW-0614">Plasmid</keyword>
<feature type="domain" description="Glycosyltransferase subfamily 4-like N-terminal" evidence="4">
    <location>
        <begin position="23"/>
        <end position="176"/>
    </location>
</feature>